<reference evidence="1 2" key="1">
    <citation type="submission" date="2014-04" db="EMBL/GenBank/DDBJ databases">
        <title>Comparative genomics and transcriptomics to identify genetic mechanisms underlying the emergence of carbapenem resistant Acinetobacter baumannii (CRAb).</title>
        <authorList>
            <person name="Harris A.D."/>
            <person name="Johnson K.J."/>
            <person name="George J."/>
            <person name="Nadendla S."/>
            <person name="Daugherty S.C."/>
            <person name="Parankush S."/>
            <person name="Sadzewicz L."/>
            <person name="Tallon L."/>
            <person name="Sengamalay N."/>
            <person name="Hazen T.H."/>
            <person name="Rasko D.A."/>
        </authorList>
    </citation>
    <scope>NUCLEOTIDE SEQUENCE [LARGE SCALE GENOMIC DNA]</scope>
    <source>
        <strain evidence="1 2">1499986</strain>
    </source>
</reference>
<dbReference type="AlphaFoldDB" id="A0A836LYV9"/>
<evidence type="ECO:0000313" key="1">
    <source>
        <dbReference type="EMBL" id="KCX99072.1"/>
    </source>
</evidence>
<gene>
    <name evidence="1" type="ORF">J572_3688</name>
</gene>
<proteinExistence type="predicted"/>
<dbReference type="EMBL" id="JMOA01000074">
    <property type="protein sequence ID" value="KCX99072.1"/>
    <property type="molecule type" value="Genomic_DNA"/>
</dbReference>
<organism evidence="1 2">
    <name type="scientific">Acinetobacter baumannii 1499986</name>
    <dbReference type="NCBI Taxonomy" id="1310673"/>
    <lineage>
        <taxon>Bacteria</taxon>
        <taxon>Pseudomonadati</taxon>
        <taxon>Pseudomonadota</taxon>
        <taxon>Gammaproteobacteria</taxon>
        <taxon>Moraxellales</taxon>
        <taxon>Moraxellaceae</taxon>
        <taxon>Acinetobacter</taxon>
        <taxon>Acinetobacter calcoaceticus/baumannii complex</taxon>
    </lineage>
</organism>
<sequence length="37" mass="4337">MALLQKQIIQRKNTVIKNMSSHWQIIMLSIDIDSLLI</sequence>
<accession>A0A836LYV9</accession>
<comment type="caution">
    <text evidence="1">The sequence shown here is derived from an EMBL/GenBank/DDBJ whole genome shotgun (WGS) entry which is preliminary data.</text>
</comment>
<protein>
    <submittedName>
        <fullName evidence="1">Uncharacterized protein</fullName>
    </submittedName>
</protein>
<dbReference type="Proteomes" id="UP000027309">
    <property type="component" value="Unassembled WGS sequence"/>
</dbReference>
<name>A0A836LYV9_ACIBA</name>
<evidence type="ECO:0000313" key="2">
    <source>
        <dbReference type="Proteomes" id="UP000027309"/>
    </source>
</evidence>